<organism evidence="1 2">
    <name type="scientific">Punica granatum</name>
    <name type="common">Pomegranate</name>
    <dbReference type="NCBI Taxonomy" id="22663"/>
    <lineage>
        <taxon>Eukaryota</taxon>
        <taxon>Viridiplantae</taxon>
        <taxon>Streptophyta</taxon>
        <taxon>Embryophyta</taxon>
        <taxon>Tracheophyta</taxon>
        <taxon>Spermatophyta</taxon>
        <taxon>Magnoliopsida</taxon>
        <taxon>eudicotyledons</taxon>
        <taxon>Gunneridae</taxon>
        <taxon>Pentapetalae</taxon>
        <taxon>rosids</taxon>
        <taxon>malvids</taxon>
        <taxon>Myrtales</taxon>
        <taxon>Lythraceae</taxon>
        <taxon>Punica</taxon>
    </lineage>
</organism>
<protein>
    <submittedName>
        <fullName evidence="1">Uncharacterized protein</fullName>
    </submittedName>
</protein>
<keyword evidence="2" id="KW-1185">Reference proteome</keyword>
<name>A0A2I0KTS0_PUNGR</name>
<evidence type="ECO:0000313" key="1">
    <source>
        <dbReference type="EMBL" id="PKI71875.1"/>
    </source>
</evidence>
<reference evidence="1 2" key="1">
    <citation type="submission" date="2017-11" db="EMBL/GenBank/DDBJ databases">
        <title>De-novo sequencing of pomegranate (Punica granatum L.) genome.</title>
        <authorList>
            <person name="Akparov Z."/>
            <person name="Amiraslanov A."/>
            <person name="Hajiyeva S."/>
            <person name="Abbasov M."/>
            <person name="Kaur K."/>
            <person name="Hamwieh A."/>
            <person name="Solovyev V."/>
            <person name="Salamov A."/>
            <person name="Braich B."/>
            <person name="Kosarev P."/>
            <person name="Mahmoud A."/>
            <person name="Hajiyev E."/>
            <person name="Babayeva S."/>
            <person name="Izzatullayeva V."/>
            <person name="Mammadov A."/>
            <person name="Mammadov A."/>
            <person name="Sharifova S."/>
            <person name="Ojaghi J."/>
            <person name="Eynullazada K."/>
            <person name="Bayramov B."/>
            <person name="Abdulazimova A."/>
            <person name="Shahmuradov I."/>
        </authorList>
    </citation>
    <scope>NUCLEOTIDE SEQUENCE [LARGE SCALE GENOMIC DNA]</scope>
    <source>
        <strain evidence="2">cv. AG2017</strain>
        <tissue evidence="1">Leaf</tissue>
    </source>
</reference>
<proteinExistence type="predicted"/>
<dbReference type="Proteomes" id="UP000233551">
    <property type="component" value="Unassembled WGS sequence"/>
</dbReference>
<dbReference type="EMBL" id="PGOL01000355">
    <property type="protein sequence ID" value="PKI71875.1"/>
    <property type="molecule type" value="Genomic_DNA"/>
</dbReference>
<evidence type="ECO:0000313" key="2">
    <source>
        <dbReference type="Proteomes" id="UP000233551"/>
    </source>
</evidence>
<gene>
    <name evidence="1" type="ORF">CRG98_007734</name>
</gene>
<sequence length="97" mass="10944">MAQCSVTRVKREAVDSSGMRTVLGGLDLKHPHIPRYSCWQVFREGNFCADALAWKSVDLREHFVVLLQPLPDMYFMLFADATSVGRARLVTSVNLDT</sequence>
<accession>A0A2I0KTS0</accession>
<comment type="caution">
    <text evidence="1">The sequence shown here is derived from an EMBL/GenBank/DDBJ whole genome shotgun (WGS) entry which is preliminary data.</text>
</comment>
<dbReference type="AlphaFoldDB" id="A0A2I0KTS0"/>